<keyword evidence="2" id="KW-0472">Membrane</keyword>
<evidence type="ECO:0000313" key="3">
    <source>
        <dbReference type="EMBL" id="AFD08629.1"/>
    </source>
</evidence>
<dbReference type="HOGENOM" id="CLU_1037252_0_0_10"/>
<organism evidence="3 4">
    <name type="scientific">Solitalea canadensis (strain ATCC 29591 / DSM 3403 / JCM 21819 / LMG 8368 / NBRC 15130 / NCIMB 12057 / USAM 9D)</name>
    <name type="common">Flexibacter canadensis</name>
    <dbReference type="NCBI Taxonomy" id="929556"/>
    <lineage>
        <taxon>Bacteria</taxon>
        <taxon>Pseudomonadati</taxon>
        <taxon>Bacteroidota</taxon>
        <taxon>Sphingobacteriia</taxon>
        <taxon>Sphingobacteriales</taxon>
        <taxon>Sphingobacteriaceae</taxon>
        <taxon>Solitalea</taxon>
    </lineage>
</organism>
<dbReference type="STRING" id="929556.Solca_3625"/>
<keyword evidence="2" id="KW-1133">Transmembrane helix</keyword>
<reference evidence="3" key="1">
    <citation type="submission" date="2012-02" db="EMBL/GenBank/DDBJ databases">
        <title>The complete genome of Solitalea canadensis DSM 3403.</title>
        <authorList>
            <consortium name="US DOE Joint Genome Institute (JGI-PGF)"/>
            <person name="Lucas S."/>
            <person name="Copeland A."/>
            <person name="Lapidus A."/>
            <person name="Glavina del Rio T."/>
            <person name="Dalin E."/>
            <person name="Tice H."/>
            <person name="Bruce D."/>
            <person name="Goodwin L."/>
            <person name="Pitluck S."/>
            <person name="Peters L."/>
            <person name="Ovchinnikova G."/>
            <person name="Lu M."/>
            <person name="Kyrpides N."/>
            <person name="Mavromatis K."/>
            <person name="Ivanova N."/>
            <person name="Brettin T."/>
            <person name="Detter J.C."/>
            <person name="Han C."/>
            <person name="Larimer F."/>
            <person name="Land M."/>
            <person name="Hauser L."/>
            <person name="Markowitz V."/>
            <person name="Cheng J.-F."/>
            <person name="Hugenholtz P."/>
            <person name="Woyke T."/>
            <person name="Wu D."/>
            <person name="Spring S."/>
            <person name="Schroeder M."/>
            <person name="Kopitz M."/>
            <person name="Brambilla E."/>
            <person name="Klenk H.-P."/>
            <person name="Eisen J.A."/>
        </authorList>
    </citation>
    <scope>NUCLEOTIDE SEQUENCE</scope>
    <source>
        <strain evidence="3">DSM 3403</strain>
    </source>
</reference>
<feature type="transmembrane region" description="Helical" evidence="2">
    <location>
        <begin position="160"/>
        <end position="179"/>
    </location>
</feature>
<feature type="transmembrane region" description="Helical" evidence="2">
    <location>
        <begin position="135"/>
        <end position="153"/>
    </location>
</feature>
<gene>
    <name evidence="3" type="ordered locus">Solca_3625</name>
</gene>
<dbReference type="Proteomes" id="UP000007590">
    <property type="component" value="Chromosome"/>
</dbReference>
<feature type="transmembrane region" description="Helical" evidence="2">
    <location>
        <begin position="97"/>
        <end position="115"/>
    </location>
</feature>
<keyword evidence="1" id="KW-0175">Coiled coil</keyword>
<dbReference type="RefSeq" id="WP_014681852.1">
    <property type="nucleotide sequence ID" value="NC_017770.1"/>
</dbReference>
<keyword evidence="2" id="KW-0812">Transmembrane</keyword>
<evidence type="ECO:0000256" key="2">
    <source>
        <dbReference type="SAM" id="Phobius"/>
    </source>
</evidence>
<feature type="transmembrane region" description="Helical" evidence="2">
    <location>
        <begin position="230"/>
        <end position="249"/>
    </location>
</feature>
<feature type="transmembrane region" description="Helical" evidence="2">
    <location>
        <begin position="199"/>
        <end position="218"/>
    </location>
</feature>
<feature type="coiled-coil region" evidence="1">
    <location>
        <begin position="48"/>
        <end position="79"/>
    </location>
</feature>
<name>H8KLC7_SOLCM</name>
<evidence type="ECO:0000313" key="4">
    <source>
        <dbReference type="Proteomes" id="UP000007590"/>
    </source>
</evidence>
<keyword evidence="4" id="KW-1185">Reference proteome</keyword>
<dbReference type="AlphaFoldDB" id="H8KLC7"/>
<protein>
    <submittedName>
        <fullName evidence="3">Uncharacterized protein</fullName>
    </submittedName>
</protein>
<evidence type="ECO:0000256" key="1">
    <source>
        <dbReference type="SAM" id="Coils"/>
    </source>
</evidence>
<dbReference type="KEGG" id="scn:Solca_3625"/>
<sequence>MTDFTKRFATFSNSELLRIIDSPNDYQPLAIVAAQTIIASRQLSDDDIEIAKAELAALVQEKEAKTKNLENKVKNIGASVLAIVNPIQTETPSSDKIIKIISIVFSGLFLFQLYKELGMISFMFTDSEAKWGSSMLLYFLPLLIVPIATVLFFKRKKLGWTLLAIFLTYSTVNSIGLFILTFNRHPSALDAIFPQTSPIIHILILLFFGGTLWTICREHIREIYFVDKKYLVTTIGVIAIIAALTTYVLT</sequence>
<proteinExistence type="predicted"/>
<accession>H8KLC7</accession>
<dbReference type="EMBL" id="CP003349">
    <property type="protein sequence ID" value="AFD08629.1"/>
    <property type="molecule type" value="Genomic_DNA"/>
</dbReference>
<dbReference type="OrthoDB" id="1447147at2"/>
<dbReference type="eggNOG" id="ENOG5032R6I">
    <property type="taxonomic scope" value="Bacteria"/>
</dbReference>